<proteinExistence type="predicted"/>
<dbReference type="AlphaFoldDB" id="A0A6G1G1B6"/>
<dbReference type="PROSITE" id="PS51186">
    <property type="entry name" value="GNAT"/>
    <property type="match status" value="1"/>
</dbReference>
<keyword evidence="2" id="KW-0808">Transferase</keyword>
<sequence>MRIRPLEPKDISEVADLQVAAFLHDELFTWFDPELEKHPEELRRVRLARTRNRMEEVGCHGFVLEIDSEDGCAVDGKRIAGMTMWQREGNDELARRWQHDTLSKRLNRLLLWMEGTYEKYVVFSHTNKERLAHFFQVAHDEFDPILATLPSRWHLSALAVHPAFHRRGIGSQLLEHGLQFADEERVPVTLNASVAGRPLYEKSGFEVVKTCLIAESPELLGVLMVRSMAKTSHENE</sequence>
<dbReference type="InterPro" id="IPR052523">
    <property type="entry name" value="Trichothecene_AcTrans"/>
</dbReference>
<dbReference type="Pfam" id="PF13673">
    <property type="entry name" value="Acetyltransf_10"/>
    <property type="match status" value="1"/>
</dbReference>
<reference evidence="4" key="2">
    <citation type="submission" date="2020-04" db="EMBL/GenBank/DDBJ databases">
        <authorList>
            <consortium name="NCBI Genome Project"/>
        </authorList>
    </citation>
    <scope>NUCLEOTIDE SEQUENCE</scope>
    <source>
        <strain evidence="4">CBS 781.70</strain>
    </source>
</reference>
<evidence type="ECO:0000259" key="1">
    <source>
        <dbReference type="PROSITE" id="PS51186"/>
    </source>
</evidence>
<dbReference type="InterPro" id="IPR000182">
    <property type="entry name" value="GNAT_dom"/>
</dbReference>
<evidence type="ECO:0000313" key="3">
    <source>
        <dbReference type="Proteomes" id="UP000504638"/>
    </source>
</evidence>
<dbReference type="GO" id="GO:0016747">
    <property type="term" value="F:acyltransferase activity, transferring groups other than amino-acyl groups"/>
    <property type="evidence" value="ECO:0007669"/>
    <property type="project" value="InterPro"/>
</dbReference>
<evidence type="ECO:0000313" key="2">
    <source>
        <dbReference type="EMBL" id="KAF1811833.1"/>
    </source>
</evidence>
<dbReference type="RefSeq" id="XP_033533464.1">
    <property type="nucleotide sequence ID" value="XM_033683054.1"/>
</dbReference>
<dbReference type="EMBL" id="ML975160">
    <property type="protein sequence ID" value="KAF1811833.1"/>
    <property type="molecule type" value="Genomic_DNA"/>
</dbReference>
<reference evidence="2 4" key="1">
    <citation type="submission" date="2020-01" db="EMBL/GenBank/DDBJ databases">
        <authorList>
            <consortium name="DOE Joint Genome Institute"/>
            <person name="Haridas S."/>
            <person name="Albert R."/>
            <person name="Binder M."/>
            <person name="Bloem J."/>
            <person name="Labutti K."/>
            <person name="Salamov A."/>
            <person name="Andreopoulos B."/>
            <person name="Baker S.E."/>
            <person name="Barry K."/>
            <person name="Bills G."/>
            <person name="Bluhm B.H."/>
            <person name="Cannon C."/>
            <person name="Castanera R."/>
            <person name="Culley D.E."/>
            <person name="Daum C."/>
            <person name="Ezra D."/>
            <person name="Gonzalez J.B."/>
            <person name="Henrissat B."/>
            <person name="Kuo A."/>
            <person name="Liang C."/>
            <person name="Lipzen A."/>
            <person name="Lutzoni F."/>
            <person name="Magnuson J."/>
            <person name="Mondo S."/>
            <person name="Nolan M."/>
            <person name="Ohm R."/>
            <person name="Pangilinan J."/>
            <person name="Park H.-J."/>
            <person name="Ramirez L."/>
            <person name="Alfaro M."/>
            <person name="Sun H."/>
            <person name="Tritt A."/>
            <person name="Yoshinaga Y."/>
            <person name="Zwiers L.-H."/>
            <person name="Turgeon B.G."/>
            <person name="Goodwin S.B."/>
            <person name="Spatafora J.W."/>
            <person name="Crous P.W."/>
            <person name="Grigoriev I.V."/>
        </authorList>
    </citation>
    <scope>NUCLEOTIDE SEQUENCE</scope>
    <source>
        <strain evidence="2 4">CBS 781.70</strain>
    </source>
</reference>
<dbReference type="CDD" id="cd04301">
    <property type="entry name" value="NAT_SF"/>
    <property type="match status" value="1"/>
</dbReference>
<dbReference type="Proteomes" id="UP000504638">
    <property type="component" value="Unplaced"/>
</dbReference>
<dbReference type="GeneID" id="54423624"/>
<dbReference type="OrthoDB" id="2115692at2759"/>
<dbReference type="SUPFAM" id="SSF55729">
    <property type="entry name" value="Acyl-CoA N-acyltransferases (Nat)"/>
    <property type="match status" value="1"/>
</dbReference>
<protein>
    <submittedName>
        <fullName evidence="2 4">Acyl-CoA N-acyltransferase</fullName>
    </submittedName>
</protein>
<keyword evidence="2" id="KW-0012">Acyltransferase</keyword>
<name>A0A6G1G1B6_9PEZI</name>
<reference evidence="4" key="3">
    <citation type="submission" date="2025-04" db="UniProtKB">
        <authorList>
            <consortium name="RefSeq"/>
        </authorList>
    </citation>
    <scope>IDENTIFICATION</scope>
    <source>
        <strain evidence="4">CBS 781.70</strain>
    </source>
</reference>
<evidence type="ECO:0000313" key="4">
    <source>
        <dbReference type="RefSeq" id="XP_033533464.1"/>
    </source>
</evidence>
<dbReference type="PANTHER" id="PTHR42791">
    <property type="entry name" value="GNAT FAMILY ACETYLTRANSFERASE"/>
    <property type="match status" value="1"/>
</dbReference>
<accession>A0A6G1G1B6</accession>
<dbReference type="PANTHER" id="PTHR42791:SF1">
    <property type="entry name" value="N-ACETYLTRANSFERASE DOMAIN-CONTAINING PROTEIN"/>
    <property type="match status" value="1"/>
</dbReference>
<dbReference type="Gene3D" id="3.40.630.30">
    <property type="match status" value="1"/>
</dbReference>
<dbReference type="InterPro" id="IPR016181">
    <property type="entry name" value="Acyl_CoA_acyltransferase"/>
</dbReference>
<organism evidence="2">
    <name type="scientific">Eremomyces bilateralis CBS 781.70</name>
    <dbReference type="NCBI Taxonomy" id="1392243"/>
    <lineage>
        <taxon>Eukaryota</taxon>
        <taxon>Fungi</taxon>
        <taxon>Dikarya</taxon>
        <taxon>Ascomycota</taxon>
        <taxon>Pezizomycotina</taxon>
        <taxon>Dothideomycetes</taxon>
        <taxon>Dothideomycetes incertae sedis</taxon>
        <taxon>Eremomycetales</taxon>
        <taxon>Eremomycetaceae</taxon>
        <taxon>Eremomyces</taxon>
    </lineage>
</organism>
<gene>
    <name evidence="2 4" type="ORF">P152DRAFT_52795</name>
</gene>
<feature type="domain" description="N-acetyltransferase" evidence="1">
    <location>
        <begin position="64"/>
        <end position="229"/>
    </location>
</feature>
<keyword evidence="3" id="KW-1185">Reference proteome</keyword>